<dbReference type="Gene3D" id="3.40.50.620">
    <property type="entry name" value="HUPs"/>
    <property type="match status" value="1"/>
</dbReference>
<accession>A0A1W2C0G8</accession>
<evidence type="ECO:0000259" key="2">
    <source>
        <dbReference type="SMART" id="SM00893"/>
    </source>
</evidence>
<dbReference type="InterPro" id="IPR014730">
    <property type="entry name" value="ETF_a/b_N"/>
</dbReference>
<dbReference type="STRING" id="1122930.SAMN02745168_2491"/>
<feature type="domain" description="Electron transfer flavoprotein alpha/beta-subunit N-terminal" evidence="2">
    <location>
        <begin position="22"/>
        <end position="213"/>
    </location>
</feature>
<evidence type="ECO:0000313" key="4">
    <source>
        <dbReference type="Proteomes" id="UP000192790"/>
    </source>
</evidence>
<dbReference type="CDD" id="cd01714">
    <property type="entry name" value="ETF_beta"/>
    <property type="match status" value="1"/>
</dbReference>
<dbReference type="OrthoDB" id="9804960at2"/>
<evidence type="ECO:0000256" key="1">
    <source>
        <dbReference type="ARBA" id="ARBA00042002"/>
    </source>
</evidence>
<dbReference type="PIRSF" id="PIRSF000090">
    <property type="entry name" value="Beta-ETF"/>
    <property type="match status" value="1"/>
</dbReference>
<dbReference type="RefSeq" id="WP_084235167.1">
    <property type="nucleotide sequence ID" value="NZ_FWXW01000007.1"/>
</dbReference>
<dbReference type="InterPro" id="IPR012255">
    <property type="entry name" value="ETF_b"/>
</dbReference>
<dbReference type="EMBL" id="FWXW01000007">
    <property type="protein sequence ID" value="SMC78683.1"/>
    <property type="molecule type" value="Genomic_DNA"/>
</dbReference>
<keyword evidence="4" id="KW-1185">Reference proteome</keyword>
<dbReference type="Proteomes" id="UP000192790">
    <property type="component" value="Unassembled WGS sequence"/>
</dbReference>
<name>A0A1W2C0G8_9FIRM</name>
<dbReference type="PANTHER" id="PTHR21294">
    <property type="entry name" value="ELECTRON TRANSFER FLAVOPROTEIN BETA-SUBUNIT"/>
    <property type="match status" value="1"/>
</dbReference>
<dbReference type="PANTHER" id="PTHR21294:SF17">
    <property type="entry name" value="PROTEIN FIXA"/>
    <property type="match status" value="1"/>
</dbReference>
<dbReference type="GO" id="GO:0009055">
    <property type="term" value="F:electron transfer activity"/>
    <property type="evidence" value="ECO:0007669"/>
    <property type="project" value="InterPro"/>
</dbReference>
<dbReference type="InterPro" id="IPR033948">
    <property type="entry name" value="ETF_beta_N"/>
</dbReference>
<sequence>MNIVVCMKQVPATSRVEIDPETGTLIRLGAESRTNPYDLYALETALRIRERTGGRVTVLTMGPPQAEQMMQDAYRLGADDAVILSDRKFAGSDVLATSYTLSQGIRMLGIPDLILCGRQTTDGDTAQIGPALAEHLGIPHAAWVGAILKADKKSIEVRQTLASVTQISRLKYPCLVTVEKDICVPRLPSYRLKRETAGRPVRVLGFRDLPETDLSLCGLVGSPTRVESMFSPPENPRKVMLEGDTREKASALVAVLREKKLVEGGEAR</sequence>
<proteinExistence type="predicted"/>
<protein>
    <recommendedName>
        <fullName evidence="1">Electron transfer flavoprotein small subunit</fullName>
    </recommendedName>
</protein>
<dbReference type="SMART" id="SM00893">
    <property type="entry name" value="ETF"/>
    <property type="match status" value="1"/>
</dbReference>
<gene>
    <name evidence="3" type="ORF">SAMN02745168_2491</name>
</gene>
<evidence type="ECO:0000313" key="3">
    <source>
        <dbReference type="EMBL" id="SMC78683.1"/>
    </source>
</evidence>
<dbReference type="AlphaFoldDB" id="A0A1W2C0G8"/>
<reference evidence="3 4" key="1">
    <citation type="submission" date="2017-04" db="EMBL/GenBank/DDBJ databases">
        <authorList>
            <person name="Afonso C.L."/>
            <person name="Miller P.J."/>
            <person name="Scott M.A."/>
            <person name="Spackman E."/>
            <person name="Goraichik I."/>
            <person name="Dimitrov K.M."/>
            <person name="Suarez D.L."/>
            <person name="Swayne D.E."/>
        </authorList>
    </citation>
    <scope>NUCLEOTIDE SEQUENCE [LARGE SCALE GENOMIC DNA]</scope>
    <source>
        <strain evidence="3 4">DSM 12816</strain>
    </source>
</reference>
<organism evidence="3 4">
    <name type="scientific">Papillibacter cinnamivorans DSM 12816</name>
    <dbReference type="NCBI Taxonomy" id="1122930"/>
    <lineage>
        <taxon>Bacteria</taxon>
        <taxon>Bacillati</taxon>
        <taxon>Bacillota</taxon>
        <taxon>Clostridia</taxon>
        <taxon>Eubacteriales</taxon>
        <taxon>Oscillospiraceae</taxon>
        <taxon>Papillibacter</taxon>
    </lineage>
</organism>
<dbReference type="SUPFAM" id="SSF52402">
    <property type="entry name" value="Adenine nucleotide alpha hydrolases-like"/>
    <property type="match status" value="1"/>
</dbReference>
<dbReference type="Pfam" id="PF01012">
    <property type="entry name" value="ETF"/>
    <property type="match status" value="1"/>
</dbReference>
<dbReference type="InterPro" id="IPR014729">
    <property type="entry name" value="Rossmann-like_a/b/a_fold"/>
</dbReference>